<protein>
    <submittedName>
        <fullName evidence="1">TonB-dependent outer membrane receptor</fullName>
    </submittedName>
</protein>
<dbReference type="AlphaFoldDB" id="F0SJA6"/>
<dbReference type="KEGG" id="pbs:Plabr_2077"/>
<sequence length="67" mass="7627">MSRRPAHVNVFTKTHQTWAIGISGTEPSPNSMPRVVSPYHRDSKEATHLAKLYEQHAWDVNSAELTR</sequence>
<organism evidence="1 2">
    <name type="scientific">Rubinisphaera brasiliensis (strain ATCC 49424 / DSM 5305 / JCM 21570 / IAM 15109 / NBRC 103401 / IFAM 1448)</name>
    <name type="common">Planctomyces brasiliensis</name>
    <dbReference type="NCBI Taxonomy" id="756272"/>
    <lineage>
        <taxon>Bacteria</taxon>
        <taxon>Pseudomonadati</taxon>
        <taxon>Planctomycetota</taxon>
        <taxon>Planctomycetia</taxon>
        <taxon>Planctomycetales</taxon>
        <taxon>Planctomycetaceae</taxon>
        <taxon>Rubinisphaera</taxon>
    </lineage>
</organism>
<accession>F0SJA6</accession>
<dbReference type="Proteomes" id="UP000006860">
    <property type="component" value="Chromosome"/>
</dbReference>
<keyword evidence="2" id="KW-1185">Reference proteome</keyword>
<evidence type="ECO:0000313" key="1">
    <source>
        <dbReference type="EMBL" id="ADY59681.1"/>
    </source>
</evidence>
<gene>
    <name evidence="1" type="ordered locus">Plabr_2077</name>
</gene>
<dbReference type="EMBL" id="CP002546">
    <property type="protein sequence ID" value="ADY59681.1"/>
    <property type="molecule type" value="Genomic_DNA"/>
</dbReference>
<name>F0SJA6_RUBBR</name>
<keyword evidence="1" id="KW-0675">Receptor</keyword>
<reference evidence="2" key="1">
    <citation type="submission" date="2011-02" db="EMBL/GenBank/DDBJ databases">
        <title>The complete genome of Planctomyces brasiliensis DSM 5305.</title>
        <authorList>
            <person name="Lucas S."/>
            <person name="Copeland A."/>
            <person name="Lapidus A."/>
            <person name="Bruce D."/>
            <person name="Goodwin L."/>
            <person name="Pitluck S."/>
            <person name="Kyrpides N."/>
            <person name="Mavromatis K."/>
            <person name="Pagani I."/>
            <person name="Ivanova N."/>
            <person name="Ovchinnikova G."/>
            <person name="Lu M."/>
            <person name="Detter J.C."/>
            <person name="Han C."/>
            <person name="Land M."/>
            <person name="Hauser L."/>
            <person name="Markowitz V."/>
            <person name="Cheng J.-F."/>
            <person name="Hugenholtz P."/>
            <person name="Woyke T."/>
            <person name="Wu D."/>
            <person name="Tindall B."/>
            <person name="Pomrenke H.G."/>
            <person name="Brambilla E."/>
            <person name="Klenk H.-P."/>
            <person name="Eisen J.A."/>
        </authorList>
    </citation>
    <scope>NUCLEOTIDE SEQUENCE [LARGE SCALE GENOMIC DNA]</scope>
    <source>
        <strain evidence="2">ATCC 49424 / DSM 5305 / JCM 21570 / NBRC 103401 / IFAM 1448</strain>
    </source>
</reference>
<proteinExistence type="predicted"/>
<evidence type="ECO:0000313" key="2">
    <source>
        <dbReference type="Proteomes" id="UP000006860"/>
    </source>
</evidence>
<dbReference type="HOGENOM" id="CLU_2809798_0_0_0"/>